<dbReference type="CTD" id="36346918"/>
<sequence length="86" mass="9754">MKLSSTTLLMLSLALPSALSNSGHAVIISLDVDVFIYLHTNKSHSNWLMPNDRCYNYQCVQIARDNTTAAWQLIEIFFSLHPLQCK</sequence>
<keyword evidence="3" id="KW-1185">Reference proteome</keyword>
<evidence type="ECO:0000313" key="3">
    <source>
        <dbReference type="Proteomes" id="UP000019149"/>
    </source>
</evidence>
<accession>W6TZ11</accession>
<evidence type="ECO:0000313" key="2">
    <source>
        <dbReference type="EMBL" id="EUB53938.1"/>
    </source>
</evidence>
<organism evidence="2 3">
    <name type="scientific">Echinococcus granulosus</name>
    <name type="common">Hydatid tapeworm</name>
    <dbReference type="NCBI Taxonomy" id="6210"/>
    <lineage>
        <taxon>Eukaryota</taxon>
        <taxon>Metazoa</taxon>
        <taxon>Spiralia</taxon>
        <taxon>Lophotrochozoa</taxon>
        <taxon>Platyhelminthes</taxon>
        <taxon>Cestoda</taxon>
        <taxon>Eucestoda</taxon>
        <taxon>Cyclophyllidea</taxon>
        <taxon>Taeniidae</taxon>
        <taxon>Echinococcus</taxon>
        <taxon>Echinococcus granulosus group</taxon>
    </lineage>
</organism>
<dbReference type="Proteomes" id="UP000019149">
    <property type="component" value="Unassembled WGS sequence"/>
</dbReference>
<dbReference type="AlphaFoldDB" id="W6TZ11"/>
<evidence type="ECO:0000256" key="1">
    <source>
        <dbReference type="SAM" id="SignalP"/>
    </source>
</evidence>
<protein>
    <recommendedName>
        <fullName evidence="4">Secreted protein</fullName>
    </recommendedName>
</protein>
<gene>
    <name evidence="2" type="ORF">EGR_11205</name>
</gene>
<dbReference type="KEGG" id="egl:EGR_11205"/>
<keyword evidence="1" id="KW-0732">Signal</keyword>
<evidence type="ECO:0008006" key="4">
    <source>
        <dbReference type="Google" id="ProtNLM"/>
    </source>
</evidence>
<dbReference type="GeneID" id="36346918"/>
<feature type="signal peptide" evidence="1">
    <location>
        <begin position="1"/>
        <end position="25"/>
    </location>
</feature>
<feature type="chain" id="PRO_5004881849" description="Secreted protein" evidence="1">
    <location>
        <begin position="26"/>
        <end position="86"/>
    </location>
</feature>
<dbReference type="EMBL" id="APAU02000501">
    <property type="protein sequence ID" value="EUB53938.1"/>
    <property type="molecule type" value="Genomic_DNA"/>
</dbReference>
<proteinExistence type="predicted"/>
<name>W6TZ11_ECHGR</name>
<dbReference type="RefSeq" id="XP_024345134.1">
    <property type="nucleotide sequence ID" value="XM_024500452.1"/>
</dbReference>
<comment type="caution">
    <text evidence="2">The sequence shown here is derived from an EMBL/GenBank/DDBJ whole genome shotgun (WGS) entry which is preliminary data.</text>
</comment>
<reference evidence="2 3" key="1">
    <citation type="journal article" date="2013" name="Nat. Genet.">
        <title>The genome of the hydatid tapeworm Echinococcus granulosus.</title>
        <authorList>
            <person name="Zheng H."/>
            <person name="Zhang W."/>
            <person name="Zhang L."/>
            <person name="Zhang Z."/>
            <person name="Li J."/>
            <person name="Lu G."/>
            <person name="Zhu Y."/>
            <person name="Wang Y."/>
            <person name="Huang Y."/>
            <person name="Liu J."/>
            <person name="Kang H."/>
            <person name="Chen J."/>
            <person name="Wang L."/>
            <person name="Chen A."/>
            <person name="Yu S."/>
            <person name="Gao Z."/>
            <person name="Jin L."/>
            <person name="Gu W."/>
            <person name="Wang Z."/>
            <person name="Zhao L."/>
            <person name="Shi B."/>
            <person name="Wen H."/>
            <person name="Lin R."/>
            <person name="Jones M.K."/>
            <person name="Brejova B."/>
            <person name="Vinar T."/>
            <person name="Zhao G."/>
            <person name="McManus D.P."/>
            <person name="Chen Z."/>
            <person name="Zhou Y."/>
            <person name="Wang S."/>
        </authorList>
    </citation>
    <scope>NUCLEOTIDE SEQUENCE [LARGE SCALE GENOMIC DNA]</scope>
</reference>